<gene>
    <name evidence="3" type="ORF">ABM124_08540</name>
</gene>
<name>A0ABV1JLI8_NEIPO</name>
<keyword evidence="3" id="KW-0255">Endonuclease</keyword>
<dbReference type="PANTHER" id="PTHR38590">
    <property type="entry name" value="BLL0828 PROTEIN"/>
    <property type="match status" value="1"/>
</dbReference>
<evidence type="ECO:0000256" key="1">
    <source>
        <dbReference type="SAM" id="Coils"/>
    </source>
</evidence>
<keyword evidence="3" id="KW-0378">Hydrolase</keyword>
<keyword evidence="1" id="KW-0175">Coiled coil</keyword>
<feature type="domain" description="DUF559" evidence="2">
    <location>
        <begin position="15"/>
        <end position="121"/>
    </location>
</feature>
<evidence type="ECO:0000313" key="4">
    <source>
        <dbReference type="Proteomes" id="UP001447151"/>
    </source>
</evidence>
<organism evidence="3 4">
    <name type="scientific">Neisseria polysaccharea</name>
    <dbReference type="NCBI Taxonomy" id="489"/>
    <lineage>
        <taxon>Bacteria</taxon>
        <taxon>Pseudomonadati</taxon>
        <taxon>Pseudomonadota</taxon>
        <taxon>Betaproteobacteria</taxon>
        <taxon>Neisseriales</taxon>
        <taxon>Neisseriaceae</taxon>
        <taxon>Neisseria</taxon>
    </lineage>
</organism>
<accession>A0ABV1JLI8</accession>
<dbReference type="EMBL" id="JBECZB010000011">
    <property type="protein sequence ID" value="MEQ3511343.1"/>
    <property type="molecule type" value="Genomic_DNA"/>
</dbReference>
<dbReference type="GO" id="GO:0004519">
    <property type="term" value="F:endonuclease activity"/>
    <property type="evidence" value="ECO:0007669"/>
    <property type="project" value="UniProtKB-KW"/>
</dbReference>
<dbReference type="PANTHER" id="PTHR38590:SF1">
    <property type="entry name" value="BLL0828 PROTEIN"/>
    <property type="match status" value="1"/>
</dbReference>
<dbReference type="InterPro" id="IPR047216">
    <property type="entry name" value="Endonuclease_DUF559_bact"/>
</dbReference>
<evidence type="ECO:0000313" key="3">
    <source>
        <dbReference type="EMBL" id="MEQ3511343.1"/>
    </source>
</evidence>
<keyword evidence="3" id="KW-0540">Nuclease</keyword>
<dbReference type="SUPFAM" id="SSF52980">
    <property type="entry name" value="Restriction endonuclease-like"/>
    <property type="match status" value="1"/>
</dbReference>
<protein>
    <submittedName>
        <fullName evidence="3">Endonuclease domain-containing protein</fullName>
    </submittedName>
</protein>
<proteinExistence type="predicted"/>
<sequence length="131" mass="15116">MNPPEKLLTADNPALHQRAKAMRQEMSEAEAKLWQHLRASRLNGYKFRRQQPMGNYIVDFMCVTPKLIVEADGGQHTEQAAYDHARTAYLNSLGFTVLRFWNHEILQQTNDVLAEILRVLQELEKQPAQAD</sequence>
<dbReference type="Gene3D" id="3.40.960.10">
    <property type="entry name" value="VSR Endonuclease"/>
    <property type="match status" value="1"/>
</dbReference>
<dbReference type="Proteomes" id="UP001447151">
    <property type="component" value="Unassembled WGS sequence"/>
</dbReference>
<dbReference type="RefSeq" id="WP_308028382.1">
    <property type="nucleotide sequence ID" value="NZ_JBECZB010000011.1"/>
</dbReference>
<dbReference type="CDD" id="cd01038">
    <property type="entry name" value="Endonuclease_DUF559"/>
    <property type="match status" value="1"/>
</dbReference>
<reference evidence="3 4" key="1">
    <citation type="submission" date="2024-05" db="EMBL/GenBank/DDBJ databases">
        <authorList>
            <person name="Matzinger S.R."/>
            <person name="Bankers L."/>
            <person name="Rossheim A."/>
            <person name="Hetherington-Rauth M.C."/>
            <person name="Smith A."/>
            <person name="Baird S."/>
            <person name="Polanco D."/>
        </authorList>
    </citation>
    <scope>NUCLEOTIDE SEQUENCE [LARGE SCALE GENOMIC DNA]</scope>
    <source>
        <strain evidence="3 4">2024CJ-00066</strain>
    </source>
</reference>
<feature type="coiled-coil region" evidence="1">
    <location>
        <begin position="12"/>
        <end position="39"/>
    </location>
</feature>
<dbReference type="InterPro" id="IPR007569">
    <property type="entry name" value="DUF559"/>
</dbReference>
<keyword evidence="4" id="KW-1185">Reference proteome</keyword>
<dbReference type="Pfam" id="PF04480">
    <property type="entry name" value="DUF559"/>
    <property type="match status" value="1"/>
</dbReference>
<comment type="caution">
    <text evidence="3">The sequence shown here is derived from an EMBL/GenBank/DDBJ whole genome shotgun (WGS) entry which is preliminary data.</text>
</comment>
<evidence type="ECO:0000259" key="2">
    <source>
        <dbReference type="Pfam" id="PF04480"/>
    </source>
</evidence>
<dbReference type="InterPro" id="IPR011335">
    <property type="entry name" value="Restrct_endonuc-II-like"/>
</dbReference>